<dbReference type="PANTHER" id="PTHR43649">
    <property type="entry name" value="ARABINOSE-BINDING PROTEIN-RELATED"/>
    <property type="match status" value="1"/>
</dbReference>
<gene>
    <name evidence="2" type="ORF">GCM10020260_21400</name>
</gene>
<reference evidence="3" key="1">
    <citation type="journal article" date="2019" name="Int. J. Syst. Evol. Microbiol.">
        <title>The Global Catalogue of Microorganisms (GCM) 10K type strain sequencing project: providing services to taxonomists for standard genome sequencing and annotation.</title>
        <authorList>
            <consortium name="The Broad Institute Genomics Platform"/>
            <consortium name="The Broad Institute Genome Sequencing Center for Infectious Disease"/>
            <person name="Wu L."/>
            <person name="Ma J."/>
        </authorList>
    </citation>
    <scope>NUCLEOTIDE SEQUENCE [LARGE SCALE GENOMIC DNA]</scope>
    <source>
        <strain evidence="3">JCM 11483</strain>
    </source>
</reference>
<feature type="signal peptide" evidence="1">
    <location>
        <begin position="1"/>
        <end position="30"/>
    </location>
</feature>
<name>A0ABP6RLA3_9MICC</name>
<dbReference type="Pfam" id="PF01547">
    <property type="entry name" value="SBP_bac_1"/>
    <property type="match status" value="1"/>
</dbReference>
<dbReference type="InterPro" id="IPR006059">
    <property type="entry name" value="SBP"/>
</dbReference>
<dbReference type="InterPro" id="IPR050490">
    <property type="entry name" value="Bact_solute-bd_prot1"/>
</dbReference>
<dbReference type="PROSITE" id="PS51257">
    <property type="entry name" value="PROKAR_LIPOPROTEIN"/>
    <property type="match status" value="1"/>
</dbReference>
<evidence type="ECO:0000256" key="1">
    <source>
        <dbReference type="SAM" id="SignalP"/>
    </source>
</evidence>
<dbReference type="EMBL" id="BAAAYG010000009">
    <property type="protein sequence ID" value="GAA3286517.1"/>
    <property type="molecule type" value="Genomic_DNA"/>
</dbReference>
<sequence>MRPGRTMSLPLRAGVVFAAAGMVLTGCGSAAGGDGGDEVTLTFTWWGGQTRHDNTEEMIATFEEENPDISVEAQYGEWNGYWDQLATQSAAQDTPDIMQMDLMYLREYIDNGVLMPLEQVDTSEYADELLATGRQDGEQYAMPVGQTALTFAVNPDVYEEAGLEVPDETSWTWDTLMEDAAAISEETEGYGLSGFFDIAGFEAWLRQQHGVNVFDGEGTVPWSAEDAVPYFEMMREFQDAGALPPAAEMVEQSGIAREQTLLATGNMGLSPVWDTMMIALSSNEGVDLEPLMVPSMSGDASESGLYYKASMFYSVFSGTEHPEAAQKFVDFMVNDQVAGEIQRLERGIPGSAAVRDAVGSDLDGVEARVLDYSNRVSDMVSEAPPIPPQGYSVARDHLNRVEEQFFAGSLDAEQAAEQLHEEATAAIAG</sequence>
<dbReference type="Proteomes" id="UP001501736">
    <property type="component" value="Unassembled WGS sequence"/>
</dbReference>
<dbReference type="Gene3D" id="3.40.190.10">
    <property type="entry name" value="Periplasmic binding protein-like II"/>
    <property type="match status" value="2"/>
</dbReference>
<accession>A0ABP6RLA3</accession>
<dbReference type="PANTHER" id="PTHR43649:SF11">
    <property type="entry name" value="ABC TRANSPORTER SUBSTRATE-BINDING PROTEIN YESO-RELATED"/>
    <property type="match status" value="1"/>
</dbReference>
<evidence type="ECO:0000313" key="2">
    <source>
        <dbReference type="EMBL" id="GAA3286517.1"/>
    </source>
</evidence>
<organism evidence="2 3">
    <name type="scientific">Nesterenkonia halobia</name>
    <dbReference type="NCBI Taxonomy" id="37922"/>
    <lineage>
        <taxon>Bacteria</taxon>
        <taxon>Bacillati</taxon>
        <taxon>Actinomycetota</taxon>
        <taxon>Actinomycetes</taxon>
        <taxon>Micrococcales</taxon>
        <taxon>Micrococcaceae</taxon>
        <taxon>Nesterenkonia</taxon>
    </lineage>
</organism>
<protein>
    <submittedName>
        <fullName evidence="2">Extracellular solute-binding protein</fullName>
    </submittedName>
</protein>
<evidence type="ECO:0000313" key="3">
    <source>
        <dbReference type="Proteomes" id="UP001501736"/>
    </source>
</evidence>
<feature type="chain" id="PRO_5046296257" evidence="1">
    <location>
        <begin position="31"/>
        <end position="429"/>
    </location>
</feature>
<dbReference type="SUPFAM" id="SSF53850">
    <property type="entry name" value="Periplasmic binding protein-like II"/>
    <property type="match status" value="1"/>
</dbReference>
<proteinExistence type="predicted"/>
<comment type="caution">
    <text evidence="2">The sequence shown here is derived from an EMBL/GenBank/DDBJ whole genome shotgun (WGS) entry which is preliminary data.</text>
</comment>
<keyword evidence="1" id="KW-0732">Signal</keyword>
<keyword evidence="3" id="KW-1185">Reference proteome</keyword>